<dbReference type="Proteomes" id="UP000019322">
    <property type="component" value="Chromosome"/>
</dbReference>
<name>A0AA86ALW6_SULMK</name>
<gene>
    <name evidence="2" type="ORF">SMUL_1606</name>
</gene>
<keyword evidence="1" id="KW-0472">Membrane</keyword>
<proteinExistence type="predicted"/>
<evidence type="ECO:0000256" key="1">
    <source>
        <dbReference type="SAM" id="Phobius"/>
    </source>
</evidence>
<organism evidence="2 3">
    <name type="scientific">Sulfurospirillum multivorans (strain DM 12446 / JCM 15788 / NBRC 109480)</name>
    <dbReference type="NCBI Taxonomy" id="1150621"/>
    <lineage>
        <taxon>Bacteria</taxon>
        <taxon>Pseudomonadati</taxon>
        <taxon>Campylobacterota</taxon>
        <taxon>Epsilonproteobacteria</taxon>
        <taxon>Campylobacterales</taxon>
        <taxon>Sulfurospirillaceae</taxon>
        <taxon>Sulfurospirillum</taxon>
    </lineage>
</organism>
<accession>A0AA86ALW6</accession>
<keyword evidence="1" id="KW-1133">Transmembrane helix</keyword>
<sequence>MKIDKSWLTDSLSASLVVISFVLPEPYAHWALLAGLFALSGAITNQIAIHMLFEKVPFLYGSGVIQLQFEAFKTSIKQLMMNQFFTKEQLDAFFEKEKKTLDLAPIIVDIDFSPAFDALTKTVMESSFGGMLGMFGGERALEGLRAPFSEKLKDAIIEISESDVFQQKIAQSIQNSSLSDDMLITIEQMIDARLSELTPQMVKEIVQNFIKDHLGWLVVWGGFFGALIGLLSTLIL</sequence>
<dbReference type="PANTHER" id="PTHR38568:SF1">
    <property type="entry name" value="DUF445 DOMAIN-CONTAINING PROTEIN"/>
    <property type="match status" value="1"/>
</dbReference>
<evidence type="ECO:0000313" key="2">
    <source>
        <dbReference type="EMBL" id="AHJ12864.1"/>
    </source>
</evidence>
<evidence type="ECO:0000313" key="3">
    <source>
        <dbReference type="Proteomes" id="UP000019322"/>
    </source>
</evidence>
<dbReference type="PANTHER" id="PTHR38568">
    <property type="entry name" value="DUF445 DOMAIN-CONTAINING PROTEIN-RELATED"/>
    <property type="match status" value="1"/>
</dbReference>
<dbReference type="KEGG" id="smul:SMUL_1606"/>
<feature type="transmembrane region" description="Helical" evidence="1">
    <location>
        <begin position="214"/>
        <end position="235"/>
    </location>
</feature>
<protein>
    <submittedName>
        <fullName evidence="2">Membrane protein</fullName>
    </submittedName>
</protein>
<feature type="transmembrane region" description="Helical" evidence="1">
    <location>
        <begin position="30"/>
        <end position="53"/>
    </location>
</feature>
<reference evidence="2 3" key="1">
    <citation type="journal article" date="2014" name="Environ. Microbiol.">
        <title>Insights into organohalide respiration and the versatile catabolism of Sulfurospirillum multivorans gained from comparative genomics and physiological studies.</title>
        <authorList>
            <person name="Goris T."/>
            <person name="Schubert T."/>
            <person name="Gadkari J."/>
            <person name="Wubet T."/>
            <person name="Tarkka M."/>
            <person name="Buscot F."/>
            <person name="Adrian L."/>
            <person name="Diekert G."/>
        </authorList>
    </citation>
    <scope>NUCLEOTIDE SEQUENCE [LARGE SCALE GENOMIC DNA]</scope>
    <source>
        <strain evidence="3">DM 12446 / JCM 15788 / NBRC 109480</strain>
    </source>
</reference>
<keyword evidence="1" id="KW-0812">Transmembrane</keyword>
<dbReference type="AlphaFoldDB" id="A0AA86ALW6"/>
<dbReference type="RefSeq" id="WP_025344735.1">
    <property type="nucleotide sequence ID" value="NZ_CP007201.1"/>
</dbReference>
<dbReference type="EMBL" id="CP007201">
    <property type="protein sequence ID" value="AHJ12864.1"/>
    <property type="molecule type" value="Genomic_DNA"/>
</dbReference>